<dbReference type="Pfam" id="PF03826">
    <property type="entry name" value="OAR"/>
    <property type="match status" value="1"/>
</dbReference>
<feature type="DNA-binding region" description="Homeobox" evidence="8">
    <location>
        <begin position="97"/>
        <end position="156"/>
    </location>
</feature>
<evidence type="ECO:0000313" key="14">
    <source>
        <dbReference type="Proteomes" id="UP000053240"/>
    </source>
</evidence>
<dbReference type="PRINTS" id="PR00031">
    <property type="entry name" value="HTHREPRESSR"/>
</dbReference>
<dbReference type="FunCoup" id="A0A194QUM1">
    <property type="interactions" value="59"/>
</dbReference>
<organism evidence="13 14">
    <name type="scientific">Papilio machaon</name>
    <name type="common">Old World swallowtail butterfly</name>
    <dbReference type="NCBI Taxonomy" id="76193"/>
    <lineage>
        <taxon>Eukaryota</taxon>
        <taxon>Metazoa</taxon>
        <taxon>Ecdysozoa</taxon>
        <taxon>Arthropoda</taxon>
        <taxon>Hexapoda</taxon>
        <taxon>Insecta</taxon>
        <taxon>Pterygota</taxon>
        <taxon>Neoptera</taxon>
        <taxon>Endopterygota</taxon>
        <taxon>Lepidoptera</taxon>
        <taxon>Glossata</taxon>
        <taxon>Ditrysia</taxon>
        <taxon>Papilionoidea</taxon>
        <taxon>Papilionidae</taxon>
        <taxon>Papilioninae</taxon>
        <taxon>Papilio</taxon>
    </lineage>
</organism>
<keyword evidence="14" id="KW-1185">Reference proteome</keyword>
<dbReference type="PANTHER" id="PTHR46255:SF3">
    <property type="entry name" value="HOMEOBOX DOMAIN-CONTAINING PROTEIN"/>
    <property type="match status" value="1"/>
</dbReference>
<dbReference type="InterPro" id="IPR052631">
    <property type="entry name" value="Paired_homeobox_Bicoid"/>
</dbReference>
<dbReference type="GO" id="GO:0000981">
    <property type="term" value="F:DNA-binding transcription factor activity, RNA polymerase II-specific"/>
    <property type="evidence" value="ECO:0007669"/>
    <property type="project" value="InterPro"/>
</dbReference>
<dbReference type="Proteomes" id="UP000053240">
    <property type="component" value="Unassembled WGS sequence"/>
</dbReference>
<dbReference type="InParanoid" id="A0A194QUM1"/>
<evidence type="ECO:0000256" key="2">
    <source>
        <dbReference type="ARBA" id="ARBA00022473"/>
    </source>
</evidence>
<evidence type="ECO:0000256" key="1">
    <source>
        <dbReference type="ARBA" id="ARBA00004123"/>
    </source>
</evidence>
<keyword evidence="2" id="KW-0217">Developmental protein</keyword>
<dbReference type="PROSITE" id="PS00027">
    <property type="entry name" value="HOMEOBOX_1"/>
    <property type="match status" value="1"/>
</dbReference>
<dbReference type="EMBL" id="KQ461150">
    <property type="protein sequence ID" value="KPJ08675.1"/>
    <property type="molecule type" value="Genomic_DNA"/>
</dbReference>
<dbReference type="AlphaFoldDB" id="A0A194QUM1"/>
<dbReference type="Gene3D" id="1.10.10.60">
    <property type="entry name" value="Homeodomain-like"/>
    <property type="match status" value="1"/>
</dbReference>
<dbReference type="SMART" id="SM00389">
    <property type="entry name" value="HOX"/>
    <property type="match status" value="1"/>
</dbReference>
<dbReference type="SUPFAM" id="SSF46689">
    <property type="entry name" value="Homeodomain-like"/>
    <property type="match status" value="1"/>
</dbReference>
<evidence type="ECO:0000256" key="7">
    <source>
        <dbReference type="ARBA" id="ARBA00069290"/>
    </source>
</evidence>
<evidence type="ECO:0000256" key="9">
    <source>
        <dbReference type="RuleBase" id="RU000682"/>
    </source>
</evidence>
<dbReference type="InterPro" id="IPR000047">
    <property type="entry name" value="HTH_motif"/>
</dbReference>
<dbReference type="InterPro" id="IPR009057">
    <property type="entry name" value="Homeodomain-like_sf"/>
</dbReference>
<dbReference type="KEGG" id="pmac:106717576"/>
<keyword evidence="5 8" id="KW-0539">Nucleus</keyword>
<dbReference type="Pfam" id="PF00046">
    <property type="entry name" value="Homeodomain"/>
    <property type="match status" value="1"/>
</dbReference>
<dbReference type="PROSITE" id="PS50071">
    <property type="entry name" value="HOMEOBOX_2"/>
    <property type="match status" value="1"/>
</dbReference>
<evidence type="ECO:0000313" key="13">
    <source>
        <dbReference type="EMBL" id="KPJ08675.1"/>
    </source>
</evidence>
<comment type="similarity">
    <text evidence="6">Belongs to the paired homeobox family. Unc-4 subfamily.</text>
</comment>
<feature type="region of interest" description="Disordered" evidence="10">
    <location>
        <begin position="1"/>
        <end position="101"/>
    </location>
</feature>
<dbReference type="OrthoDB" id="6159439at2759"/>
<accession>A0A194QUM1</accession>
<dbReference type="InterPro" id="IPR017970">
    <property type="entry name" value="Homeobox_CS"/>
</dbReference>
<dbReference type="GO" id="GO:1990837">
    <property type="term" value="F:sequence-specific double-stranded DNA binding"/>
    <property type="evidence" value="ECO:0007669"/>
    <property type="project" value="TreeGrafter"/>
</dbReference>
<dbReference type="PANTHER" id="PTHR46255">
    <property type="entry name" value="SHORT STATURE HOMEOBOX"/>
    <property type="match status" value="1"/>
</dbReference>
<feature type="compositionally biased region" description="Gly residues" evidence="10">
    <location>
        <begin position="86"/>
        <end position="95"/>
    </location>
</feature>
<evidence type="ECO:0000256" key="10">
    <source>
        <dbReference type="SAM" id="MobiDB-lite"/>
    </source>
</evidence>
<evidence type="ECO:0000256" key="5">
    <source>
        <dbReference type="ARBA" id="ARBA00023242"/>
    </source>
</evidence>
<feature type="compositionally biased region" description="Basic and acidic residues" evidence="10">
    <location>
        <begin position="63"/>
        <end position="79"/>
    </location>
</feature>
<keyword evidence="3 8" id="KW-0238">DNA-binding</keyword>
<evidence type="ECO:0000256" key="8">
    <source>
        <dbReference type="PROSITE-ProRule" id="PRU00108"/>
    </source>
</evidence>
<feature type="region of interest" description="Disordered" evidence="10">
    <location>
        <begin position="268"/>
        <end position="298"/>
    </location>
</feature>
<feature type="compositionally biased region" description="Acidic residues" evidence="10">
    <location>
        <begin position="27"/>
        <end position="36"/>
    </location>
</feature>
<gene>
    <name evidence="13" type="ORF">RR48_06163</name>
</gene>
<dbReference type="FunFam" id="1.10.10.60:FF:000057">
    <property type="entry name" value="Short stature homeobox 2"/>
    <property type="match status" value="1"/>
</dbReference>
<dbReference type="InterPro" id="IPR003654">
    <property type="entry name" value="OAR_dom"/>
</dbReference>
<protein>
    <recommendedName>
        <fullName evidence="7">Homeobox protein unc-4</fullName>
    </recommendedName>
</protein>
<evidence type="ECO:0000259" key="11">
    <source>
        <dbReference type="PROSITE" id="PS50071"/>
    </source>
</evidence>
<feature type="compositionally biased region" description="Pro residues" evidence="10">
    <location>
        <begin position="274"/>
        <end position="298"/>
    </location>
</feature>
<dbReference type="PROSITE" id="PS50803">
    <property type="entry name" value="OAR"/>
    <property type="match status" value="1"/>
</dbReference>
<name>A0A194QUM1_PAPMA</name>
<dbReference type="InterPro" id="IPR001356">
    <property type="entry name" value="HD"/>
</dbReference>
<sequence length="298" mass="31515">MVMERLADFVSKSLEGGAAPTPPPEPGEPDVDEEVDITALEDKAPPPKRPRNWLISPLPLRTCKKETDDDDDARHDNADKSPNGSVSGGCGGGGGKQRRSRTNFTLEQLAELERLFDETHYPDAFMREELSQRLGLSEARVQVWFQNRRAKCRKHESQMHKGLVVSGGGTPLEPCRVAPYVSVPRLSGVPRPQPPQLPLAPHPAPPAAFAPFDSAILSAAAHQYASAAAAAAAALCPPYAGLAALAARCRSSSIADLRLKARRHAAALAAASAPSPPARPAHPAHPAPPPPASTPADA</sequence>
<comment type="subcellular location">
    <subcellularLocation>
        <location evidence="1 8 9">Nucleus</location>
    </subcellularLocation>
</comment>
<evidence type="ECO:0000256" key="6">
    <source>
        <dbReference type="ARBA" id="ARBA00038351"/>
    </source>
</evidence>
<keyword evidence="4 8" id="KW-0371">Homeobox</keyword>
<evidence type="ECO:0000259" key="12">
    <source>
        <dbReference type="PROSITE" id="PS50803"/>
    </source>
</evidence>
<feature type="domain" description="OAR" evidence="12">
    <location>
        <begin position="252"/>
        <end position="265"/>
    </location>
</feature>
<proteinExistence type="inferred from homology"/>
<dbReference type="GO" id="GO:0005634">
    <property type="term" value="C:nucleus"/>
    <property type="evidence" value="ECO:0007669"/>
    <property type="project" value="UniProtKB-SubCell"/>
</dbReference>
<feature type="domain" description="Homeobox" evidence="11">
    <location>
        <begin position="95"/>
        <end position="155"/>
    </location>
</feature>
<evidence type="ECO:0000256" key="4">
    <source>
        <dbReference type="ARBA" id="ARBA00023155"/>
    </source>
</evidence>
<dbReference type="CDD" id="cd00086">
    <property type="entry name" value="homeodomain"/>
    <property type="match status" value="1"/>
</dbReference>
<dbReference type="STRING" id="76193.A0A194QUM1"/>
<evidence type="ECO:0000256" key="3">
    <source>
        <dbReference type="ARBA" id="ARBA00023125"/>
    </source>
</evidence>
<reference evidence="13 14" key="1">
    <citation type="journal article" date="2015" name="Nat. Commun.">
        <title>Outbred genome sequencing and CRISPR/Cas9 gene editing in butterflies.</title>
        <authorList>
            <person name="Li X."/>
            <person name="Fan D."/>
            <person name="Zhang W."/>
            <person name="Liu G."/>
            <person name="Zhang L."/>
            <person name="Zhao L."/>
            <person name="Fang X."/>
            <person name="Chen L."/>
            <person name="Dong Y."/>
            <person name="Chen Y."/>
            <person name="Ding Y."/>
            <person name="Zhao R."/>
            <person name="Feng M."/>
            <person name="Zhu Y."/>
            <person name="Feng Y."/>
            <person name="Jiang X."/>
            <person name="Zhu D."/>
            <person name="Xiang H."/>
            <person name="Feng X."/>
            <person name="Li S."/>
            <person name="Wang J."/>
            <person name="Zhang G."/>
            <person name="Kronforst M.R."/>
            <person name="Wang W."/>
        </authorList>
    </citation>
    <scope>NUCLEOTIDE SEQUENCE [LARGE SCALE GENOMIC DNA]</scope>
    <source>
        <strain evidence="13">Ya'a_city_454_Pm</strain>
        <tissue evidence="13">Whole body</tissue>
    </source>
</reference>